<dbReference type="GO" id="GO:0016491">
    <property type="term" value="F:oxidoreductase activity"/>
    <property type="evidence" value="ECO:0007669"/>
    <property type="project" value="InterPro"/>
</dbReference>
<dbReference type="EMBL" id="VIEB01000532">
    <property type="protein sequence ID" value="TQD87589.1"/>
    <property type="molecule type" value="Genomic_DNA"/>
</dbReference>
<dbReference type="Pfam" id="PF07732">
    <property type="entry name" value="Cu-oxidase_3"/>
    <property type="match status" value="1"/>
</dbReference>
<feature type="domain" description="Plastocyanin-like" evidence="6">
    <location>
        <begin position="42"/>
        <end position="151"/>
    </location>
</feature>
<dbReference type="Gene3D" id="2.60.40.420">
    <property type="entry name" value="Cupredoxins - blue copper proteins"/>
    <property type="match status" value="3"/>
</dbReference>
<comment type="caution">
    <text evidence="7">The sequence shown here is derived from an EMBL/GenBank/DDBJ whole genome shotgun (WGS) entry which is preliminary data.</text>
</comment>
<evidence type="ECO:0000313" key="7">
    <source>
        <dbReference type="EMBL" id="TQD87589.1"/>
    </source>
</evidence>
<dbReference type="Proteomes" id="UP000315295">
    <property type="component" value="Unassembled WGS sequence"/>
</dbReference>
<reference evidence="7 8" key="1">
    <citation type="journal article" date="2019" name="G3 (Bethesda)">
        <title>Sequencing of a Wild Apple (Malus baccata) Genome Unravels the Differences Between Cultivated and Wild Apple Species Regarding Disease Resistance and Cold Tolerance.</title>
        <authorList>
            <person name="Chen X."/>
        </authorList>
    </citation>
    <scope>NUCLEOTIDE SEQUENCE [LARGE SCALE GENOMIC DNA]</scope>
    <source>
        <strain evidence="8">cv. Shandingzi</strain>
        <tissue evidence="7">Leaves</tissue>
    </source>
</reference>
<feature type="transmembrane region" description="Helical" evidence="3">
    <location>
        <begin position="12"/>
        <end position="32"/>
    </location>
</feature>
<dbReference type="AlphaFoldDB" id="A0A540LMN7"/>
<evidence type="ECO:0000259" key="5">
    <source>
        <dbReference type="Pfam" id="PF07731"/>
    </source>
</evidence>
<dbReference type="GO" id="GO:0005507">
    <property type="term" value="F:copper ion binding"/>
    <property type="evidence" value="ECO:0007669"/>
    <property type="project" value="InterPro"/>
</dbReference>
<organism evidence="7 8">
    <name type="scientific">Malus baccata</name>
    <name type="common">Siberian crab apple</name>
    <name type="synonym">Pyrus baccata</name>
    <dbReference type="NCBI Taxonomy" id="106549"/>
    <lineage>
        <taxon>Eukaryota</taxon>
        <taxon>Viridiplantae</taxon>
        <taxon>Streptophyta</taxon>
        <taxon>Embryophyta</taxon>
        <taxon>Tracheophyta</taxon>
        <taxon>Spermatophyta</taxon>
        <taxon>Magnoliopsida</taxon>
        <taxon>eudicotyledons</taxon>
        <taxon>Gunneridae</taxon>
        <taxon>Pentapetalae</taxon>
        <taxon>rosids</taxon>
        <taxon>fabids</taxon>
        <taxon>Rosales</taxon>
        <taxon>Rosaceae</taxon>
        <taxon>Amygdaloideae</taxon>
        <taxon>Maleae</taxon>
        <taxon>Malus</taxon>
    </lineage>
</organism>
<dbReference type="STRING" id="106549.A0A540LMN7"/>
<gene>
    <name evidence="7" type="ORF">C1H46_026888</name>
</gene>
<accession>A0A540LMN7</accession>
<dbReference type="Pfam" id="PF07731">
    <property type="entry name" value="Cu-oxidase_2"/>
    <property type="match status" value="1"/>
</dbReference>
<evidence type="ECO:0008006" key="9">
    <source>
        <dbReference type="Google" id="ProtNLM"/>
    </source>
</evidence>
<name>A0A540LMN7_MALBA</name>
<evidence type="ECO:0000256" key="3">
    <source>
        <dbReference type="SAM" id="Phobius"/>
    </source>
</evidence>
<evidence type="ECO:0000256" key="1">
    <source>
        <dbReference type="ARBA" id="ARBA00010609"/>
    </source>
</evidence>
<proteinExistence type="inferred from homology"/>
<comment type="similarity">
    <text evidence="1">Belongs to the multicopper oxidase family.</text>
</comment>
<dbReference type="InterPro" id="IPR045087">
    <property type="entry name" value="Cu-oxidase_fam"/>
</dbReference>
<dbReference type="InterPro" id="IPR011706">
    <property type="entry name" value="Cu-oxidase_C"/>
</dbReference>
<dbReference type="PANTHER" id="PTHR11709">
    <property type="entry name" value="MULTI-COPPER OXIDASE"/>
    <property type="match status" value="1"/>
</dbReference>
<evidence type="ECO:0000259" key="4">
    <source>
        <dbReference type="Pfam" id="PF00394"/>
    </source>
</evidence>
<feature type="domain" description="Plastocyanin-like" evidence="5">
    <location>
        <begin position="324"/>
        <end position="424"/>
    </location>
</feature>
<keyword evidence="3" id="KW-0812">Transmembrane</keyword>
<evidence type="ECO:0000313" key="8">
    <source>
        <dbReference type="Proteomes" id="UP000315295"/>
    </source>
</evidence>
<feature type="domain" description="Plastocyanin-like" evidence="4">
    <location>
        <begin position="197"/>
        <end position="263"/>
    </location>
</feature>
<keyword evidence="3" id="KW-0472">Membrane</keyword>
<dbReference type="SUPFAM" id="SSF49503">
    <property type="entry name" value="Cupredoxins"/>
    <property type="match status" value="3"/>
</dbReference>
<dbReference type="PANTHER" id="PTHR11709:SF218">
    <property type="entry name" value="L-ASCORBATE OXIDASE"/>
    <property type="match status" value="1"/>
</dbReference>
<keyword evidence="8" id="KW-1185">Reference proteome</keyword>
<keyword evidence="2" id="KW-0325">Glycoprotein</keyword>
<keyword evidence="3" id="KW-1133">Transmembrane helix</keyword>
<dbReference type="InterPro" id="IPR001117">
    <property type="entry name" value="Cu-oxidase_2nd"/>
</dbReference>
<dbReference type="InterPro" id="IPR011707">
    <property type="entry name" value="Cu-oxidase-like_N"/>
</dbReference>
<evidence type="ECO:0000256" key="2">
    <source>
        <dbReference type="ARBA" id="ARBA00023180"/>
    </source>
</evidence>
<protein>
    <recommendedName>
        <fullName evidence="9">L-ascorbate oxidase</fullName>
    </recommendedName>
</protein>
<dbReference type="Pfam" id="PF00394">
    <property type="entry name" value="Cu-oxidase"/>
    <property type="match status" value="1"/>
</dbReference>
<evidence type="ECO:0000259" key="6">
    <source>
        <dbReference type="Pfam" id="PF07732"/>
    </source>
</evidence>
<dbReference type="InterPro" id="IPR008972">
    <property type="entry name" value="Cupredoxin"/>
</dbReference>
<sequence>MVLDINGGIFKSAVALLVCVLCLIVEVLVVVGRIRNYKWELKYEYKSPDCFKKLVITINGRSPGPTIHAQQGDTIIVEVTNSLWTENTAIHWHGIRQIGTPWSDGTEGVTQCPNCLEIPSNISLCPGHTCTMHAHYGMQREAGLYGSIRVALPDGESEPFAYDYDRSIILNDWYHKTTYEHAVGLSSLKFSWVGEPQGHNMTVVKADRHNVEPFVVKNVFLYSGETYSVLVKADQDPSRNYWITTYVVSRNATTPPGLGISDYYPNHPRRSPPSVPPAGPALDNVRARLDQSLAIKACQGSSTRLPQPQTESLCFSTHKTPSTALSSGRLKFNSTVDIILQNANTRNPNNSETHPWHFNGHDFWVLGYGEGNFDMFNDPKKYNLVNPIMKNTVPVHRYGWTALRFRADNLGAWAFHCHIESHKQKSPRDAAGLQL</sequence>